<protein>
    <submittedName>
        <fullName evidence="1">Uncharacterized protein</fullName>
    </submittedName>
</protein>
<name>K9TAD8_9CYAN</name>
<sequence length="63" mass="7133">MLRELQKIKSLKRSFVVTDQRSSAVSCRGAMLAPLGRKHCAPTDTFLSVEHLEDLYFAIPLQE</sequence>
<proteinExistence type="predicted"/>
<organism evidence="1 2">
    <name type="scientific">Oscillatoria acuminata PCC 6304</name>
    <dbReference type="NCBI Taxonomy" id="56110"/>
    <lineage>
        <taxon>Bacteria</taxon>
        <taxon>Bacillati</taxon>
        <taxon>Cyanobacteriota</taxon>
        <taxon>Cyanophyceae</taxon>
        <taxon>Oscillatoriophycideae</taxon>
        <taxon>Oscillatoriales</taxon>
        <taxon>Oscillatoriaceae</taxon>
        <taxon>Oscillatoria</taxon>
    </lineage>
</organism>
<dbReference type="Proteomes" id="UP000010367">
    <property type="component" value="Chromosome"/>
</dbReference>
<accession>K9TAD8</accession>
<keyword evidence="2" id="KW-1185">Reference proteome</keyword>
<evidence type="ECO:0000313" key="1">
    <source>
        <dbReference type="EMBL" id="AFY79832.1"/>
    </source>
</evidence>
<dbReference type="AlphaFoldDB" id="K9TAD8"/>
<dbReference type="InParanoid" id="K9TAD8"/>
<gene>
    <name evidence="1" type="ORF">Oscil6304_0073</name>
</gene>
<dbReference type="HOGENOM" id="CLU_196018_0_0_3"/>
<evidence type="ECO:0000313" key="2">
    <source>
        <dbReference type="Proteomes" id="UP000010367"/>
    </source>
</evidence>
<dbReference type="KEGG" id="oac:Oscil6304_0073"/>
<reference evidence="1 2" key="1">
    <citation type="submission" date="2012-06" db="EMBL/GenBank/DDBJ databases">
        <title>Finished chromosome of genome of Oscillatoria acuminata PCC 6304.</title>
        <authorList>
            <consortium name="US DOE Joint Genome Institute"/>
            <person name="Gugger M."/>
            <person name="Coursin T."/>
            <person name="Rippka R."/>
            <person name="Tandeau De Marsac N."/>
            <person name="Huntemann M."/>
            <person name="Wei C.-L."/>
            <person name="Han J."/>
            <person name="Detter J.C."/>
            <person name="Han C."/>
            <person name="Tapia R."/>
            <person name="Davenport K."/>
            <person name="Daligault H."/>
            <person name="Erkkila T."/>
            <person name="Gu W."/>
            <person name="Munk A.C.C."/>
            <person name="Teshima H."/>
            <person name="Xu Y."/>
            <person name="Chain P."/>
            <person name="Chen A."/>
            <person name="Krypides N."/>
            <person name="Mavromatis K."/>
            <person name="Markowitz V."/>
            <person name="Szeto E."/>
            <person name="Ivanova N."/>
            <person name="Mikhailova N."/>
            <person name="Ovchinnikova G."/>
            <person name="Pagani I."/>
            <person name="Pati A."/>
            <person name="Goodwin L."/>
            <person name="Peters L."/>
            <person name="Pitluck S."/>
            <person name="Woyke T."/>
            <person name="Kerfeld C."/>
        </authorList>
    </citation>
    <scope>NUCLEOTIDE SEQUENCE [LARGE SCALE GENOMIC DNA]</scope>
    <source>
        <strain evidence="1 2">PCC 6304</strain>
    </source>
</reference>
<dbReference type="EMBL" id="CP003607">
    <property type="protein sequence ID" value="AFY79832.1"/>
    <property type="molecule type" value="Genomic_DNA"/>
</dbReference>